<reference evidence="6" key="1">
    <citation type="submission" date="2023-03" db="EMBL/GenBank/DDBJ databases">
        <title>Massive genome expansion in bonnet fungi (Mycena s.s.) driven by repeated elements and novel gene families across ecological guilds.</title>
        <authorList>
            <consortium name="Lawrence Berkeley National Laboratory"/>
            <person name="Harder C.B."/>
            <person name="Miyauchi S."/>
            <person name="Viragh M."/>
            <person name="Kuo A."/>
            <person name="Thoen E."/>
            <person name="Andreopoulos B."/>
            <person name="Lu D."/>
            <person name="Skrede I."/>
            <person name="Drula E."/>
            <person name="Henrissat B."/>
            <person name="Morin E."/>
            <person name="Kohler A."/>
            <person name="Barry K."/>
            <person name="LaButti K."/>
            <person name="Morin E."/>
            <person name="Salamov A."/>
            <person name="Lipzen A."/>
            <person name="Mereny Z."/>
            <person name="Hegedus B."/>
            <person name="Baldrian P."/>
            <person name="Stursova M."/>
            <person name="Weitz H."/>
            <person name="Taylor A."/>
            <person name="Grigoriev I.V."/>
            <person name="Nagy L.G."/>
            <person name="Martin F."/>
            <person name="Kauserud H."/>
        </authorList>
    </citation>
    <scope>NUCLEOTIDE SEQUENCE</scope>
    <source>
        <strain evidence="6">CBHHK173m</strain>
    </source>
</reference>
<evidence type="ECO:0000256" key="3">
    <source>
        <dbReference type="ARBA" id="ARBA00022801"/>
    </source>
</evidence>
<evidence type="ECO:0000256" key="1">
    <source>
        <dbReference type="ARBA" id="ARBA00005234"/>
    </source>
</evidence>
<evidence type="ECO:0000259" key="5">
    <source>
        <dbReference type="PROSITE" id="PS50600"/>
    </source>
</evidence>
<dbReference type="Proteomes" id="UP001222325">
    <property type="component" value="Unassembled WGS sequence"/>
</dbReference>
<keyword evidence="2" id="KW-0645">Protease</keyword>
<dbReference type="InterPro" id="IPR003653">
    <property type="entry name" value="Peptidase_C48_C"/>
</dbReference>
<dbReference type="GO" id="GO:0006508">
    <property type="term" value="P:proteolysis"/>
    <property type="evidence" value="ECO:0007669"/>
    <property type="project" value="UniProtKB-KW"/>
</dbReference>
<evidence type="ECO:0000256" key="4">
    <source>
        <dbReference type="SAM" id="MobiDB-lite"/>
    </source>
</evidence>
<dbReference type="InterPro" id="IPR038765">
    <property type="entry name" value="Papain-like_cys_pep_sf"/>
</dbReference>
<dbReference type="PROSITE" id="PS50600">
    <property type="entry name" value="ULP_PROTEASE"/>
    <property type="match status" value="1"/>
</dbReference>
<dbReference type="GO" id="GO:0008234">
    <property type="term" value="F:cysteine-type peptidase activity"/>
    <property type="evidence" value="ECO:0007669"/>
    <property type="project" value="InterPro"/>
</dbReference>
<protein>
    <recommendedName>
        <fullName evidence="5">Ubiquitin-like protease family profile domain-containing protein</fullName>
    </recommendedName>
</protein>
<comment type="caution">
    <text evidence="6">The sequence shown here is derived from an EMBL/GenBank/DDBJ whole genome shotgun (WGS) entry which is preliminary data.</text>
</comment>
<dbReference type="Gene3D" id="3.40.395.10">
    <property type="entry name" value="Adenoviral Proteinase, Chain A"/>
    <property type="match status" value="1"/>
</dbReference>
<accession>A0AAD6UGD9</accession>
<evidence type="ECO:0000256" key="2">
    <source>
        <dbReference type="ARBA" id="ARBA00022670"/>
    </source>
</evidence>
<feature type="region of interest" description="Disordered" evidence="4">
    <location>
        <begin position="1551"/>
        <end position="1572"/>
    </location>
</feature>
<name>A0AAD6UGD9_9AGAR</name>
<feature type="domain" description="Ubiquitin-like protease family profile" evidence="5">
    <location>
        <begin position="201"/>
        <end position="370"/>
    </location>
</feature>
<gene>
    <name evidence="6" type="ORF">B0H15DRAFT_769608</name>
</gene>
<dbReference type="SUPFAM" id="SSF54001">
    <property type="entry name" value="Cysteine proteinases"/>
    <property type="match status" value="1"/>
</dbReference>
<sequence length="1646" mass="182688">MAPEVVDLSADDALFDPAAWIGKHKEFPRTNLHSEVHTALGNVLKLPSAHTSVLPGPNLPITKFLKLSLPKKTSALLFSGTGTWFSADTPTTSTECLLARSIPPREVIEDLMKEAGQAWLDGAKSIVDPRFNDGRERFPIWALTLWSELLKVVDDQRRWQHSCEWIESELGRHDLDAVDRDALTNAKSIMDSLGWNTKIHGRWTILDLATVLSNAWLSDDHIDMMMIDLSARVAADPALAAKLIVAPLAFSQAIKNAAQKKKYTREDTPLLARYEQHIKKTHLTQLYFPMHVNANHWIVGFMDFEQGLIGTGDSRVGKSPPPLSFIKELKRWGKKQFGKDFIYQGDSLEHGDQKDATSCGVLCRNTVAANVFGEEVWEQRHAAGARAACFIRLVRSAAIRELVRDHNFPDLAEFASACPVRTSLPSLADLLNPAPELPTAPTPSEDVEMADTATSVGPCGYIGDHGDIGFDTSNGEDVDVNAGVMDVDQHVEGSETRGTLLGYFGVKGKSVQRLAKPQELGKRARTSSLDESTDVGAIKRPKKANGSGISKSATALQKTRDALKSGELTVATADKKKYAGWQQKLRVSGLYPDPDVRFHPTDVKLAYHSLCGTWVTMGEAYETGRWNHHCKTQCPKLNPGKRRKIGAGLTGVPTLRGMGWGGGKAKGESKKLTRPCPGITTSTCPRLPVYLKRTGAGGGGARSVTTLARELFGKVFRRLKNEDKEQVANAQRHERVWVNDHGKQRVFHTSCKKQVLAAADGSRILPCSECSSVLSHPRFKQAIRCPVPADENYIYVNHQYRNKELGEIYARAIGLKEIIETADAKNTPCIKFAQGTLQGKYDDFSVFSGLVEAMVQKVDRVERGVGMQNFKYPPAWEEMAHIVNIHSPRAAKALREHIPLPSHRSFRAKEAREPRFPMEIGDRTFKLVEDYLAAVKYEGPVGLSCDDTKLFPGLRLYTDKVDKCDYLIGGVDGPIRVADPEAMKKVLADAKIVKATKVRLWCLTVPLPGITPLVVAAMPIPDNMTAEQLIIPLEKILYGLLERNIRVISYACDGTESERLLQRMLVDRAERKIHYTVTNPTPGAPDLEITIAVIHGQPVVMIQDSKHALKTFRNNLFTGAKLLTLGNFTALYHRICRMALDHNSPMYRRDVLRLDRQDDIAALRLFSAAVLEFLSENHPDYIGEIVYLFVFGELVDAYQSREISHAERIKIALRSRYFLDAWAKYLEAAGYKAQYFLSREAVDIARYLIDGIISLVLVHRDYIPGTFPLLPWFHASEPCEHTFGNSRDIVKDFSFLDFIFMIPKLRVTMREAVLAGKSSSGRSAAQGYSHTYYDAVGADLIKLAVYPTDAEIKEAALEAAAECDSLIALLGVAPAQFRVPYFSYILLYEHVPAPLPSIDAWFSEGPALSDDDLDSENPPLDFAEEFDNTELPVLSEAEELQAVIDAEERLDAPLRTLRDDRKIRSLTCAAIAIAADEHMRVQQFQEEQDDLVEEMLGDEYITLQETLKSVTQELPPVQLPADASKPFGQGPNPTFESLDFKALVRQRKQHQTRQAANCARTKKDVSDSESPVASEGSLRCQILRRFHELLKEDQARGVGTAVERDARWHTDPKLPAGNAANAAATAAATATKVCLILCMLTQSDIS</sequence>
<comment type="similarity">
    <text evidence="1">Belongs to the peptidase C48 family.</text>
</comment>
<evidence type="ECO:0000313" key="7">
    <source>
        <dbReference type="Proteomes" id="UP001222325"/>
    </source>
</evidence>
<keyword evidence="7" id="KW-1185">Reference proteome</keyword>
<evidence type="ECO:0000313" key="6">
    <source>
        <dbReference type="EMBL" id="KAJ7101505.1"/>
    </source>
</evidence>
<proteinExistence type="inferred from homology"/>
<dbReference type="EMBL" id="JARJCN010000004">
    <property type="protein sequence ID" value="KAJ7101505.1"/>
    <property type="molecule type" value="Genomic_DNA"/>
</dbReference>
<dbReference type="GO" id="GO:0019783">
    <property type="term" value="F:ubiquitin-like protein peptidase activity"/>
    <property type="evidence" value="ECO:0007669"/>
    <property type="project" value="UniProtKB-ARBA"/>
</dbReference>
<organism evidence="6 7">
    <name type="scientific">Mycena belliarum</name>
    <dbReference type="NCBI Taxonomy" id="1033014"/>
    <lineage>
        <taxon>Eukaryota</taxon>
        <taxon>Fungi</taxon>
        <taxon>Dikarya</taxon>
        <taxon>Basidiomycota</taxon>
        <taxon>Agaricomycotina</taxon>
        <taxon>Agaricomycetes</taxon>
        <taxon>Agaricomycetidae</taxon>
        <taxon>Agaricales</taxon>
        <taxon>Marasmiineae</taxon>
        <taxon>Mycenaceae</taxon>
        <taxon>Mycena</taxon>
    </lineage>
</organism>
<keyword evidence="3" id="KW-0378">Hydrolase</keyword>